<accession>A0A4Y2U7B5</accession>
<dbReference type="EMBL" id="BGPR01033871">
    <property type="protein sequence ID" value="GBO07971.1"/>
    <property type="molecule type" value="Genomic_DNA"/>
</dbReference>
<keyword evidence="2" id="KW-1185">Reference proteome</keyword>
<dbReference type="AlphaFoldDB" id="A0A4Y2U7B5"/>
<organism evidence="1 2">
    <name type="scientific">Araneus ventricosus</name>
    <name type="common">Orbweaver spider</name>
    <name type="synonym">Epeira ventricosa</name>
    <dbReference type="NCBI Taxonomy" id="182803"/>
    <lineage>
        <taxon>Eukaryota</taxon>
        <taxon>Metazoa</taxon>
        <taxon>Ecdysozoa</taxon>
        <taxon>Arthropoda</taxon>
        <taxon>Chelicerata</taxon>
        <taxon>Arachnida</taxon>
        <taxon>Araneae</taxon>
        <taxon>Araneomorphae</taxon>
        <taxon>Entelegynae</taxon>
        <taxon>Araneoidea</taxon>
        <taxon>Araneidae</taxon>
        <taxon>Araneus</taxon>
    </lineage>
</organism>
<evidence type="ECO:0000313" key="1">
    <source>
        <dbReference type="EMBL" id="GBO07971.1"/>
    </source>
</evidence>
<name>A0A4Y2U7B5_ARAVE</name>
<protein>
    <submittedName>
        <fullName evidence="1">Uncharacterized protein</fullName>
    </submittedName>
</protein>
<comment type="caution">
    <text evidence="1">The sequence shown here is derived from an EMBL/GenBank/DDBJ whole genome shotgun (WGS) entry which is preliminary data.</text>
</comment>
<reference evidence="1 2" key="1">
    <citation type="journal article" date="2019" name="Sci. Rep.">
        <title>Orb-weaving spider Araneus ventricosus genome elucidates the spidroin gene catalogue.</title>
        <authorList>
            <person name="Kono N."/>
            <person name="Nakamura H."/>
            <person name="Ohtoshi R."/>
            <person name="Moran D.A.P."/>
            <person name="Shinohara A."/>
            <person name="Yoshida Y."/>
            <person name="Fujiwara M."/>
            <person name="Mori M."/>
            <person name="Tomita M."/>
            <person name="Arakawa K."/>
        </authorList>
    </citation>
    <scope>NUCLEOTIDE SEQUENCE [LARGE SCALE GENOMIC DNA]</scope>
</reference>
<gene>
    <name evidence="1" type="ORF">AVEN_136084_1</name>
</gene>
<proteinExistence type="predicted"/>
<sequence>MNWTSPNLVGHLPHTNLCYNLILRRHENGLWLTRIIGPLPRLSPKRYQKLTLPSKEASRPCITLYRPDRPAGGLNPRQRNIIKLTQAHIHDETSMESGVEALSQRHCGYYFFSYG</sequence>
<dbReference type="Proteomes" id="UP000499080">
    <property type="component" value="Unassembled WGS sequence"/>
</dbReference>
<evidence type="ECO:0000313" key="2">
    <source>
        <dbReference type="Proteomes" id="UP000499080"/>
    </source>
</evidence>